<reference evidence="2" key="1">
    <citation type="journal article" date="2013" name="Genome Announc.">
        <title>Complete Chromosome Sequence of Carnobacterium maltaromaticum LMA 28.</title>
        <authorList>
            <person name="Cailliez-Grimal C."/>
            <person name="Chaillou S."/>
            <person name="Anba-Mondoloni J."/>
            <person name="Loux V."/>
            <person name="Afzal M.I."/>
            <person name="Rahman A."/>
            <person name="Kergourlay G."/>
            <person name="Champomier-Verges M.C."/>
            <person name="Zagorec M."/>
            <person name="Dalgaard P."/>
            <person name="Leisner J.J."/>
            <person name="Prevost H."/>
            <person name="Revol-Junelles A.M."/>
            <person name="Borges F."/>
        </authorList>
    </citation>
    <scope>NUCLEOTIDE SEQUENCE</scope>
    <source>
        <strain evidence="2">LMA28</strain>
    </source>
</reference>
<evidence type="ECO:0000313" key="1">
    <source>
        <dbReference type="EMBL" id="CCO09839.1"/>
    </source>
</evidence>
<dbReference type="AlphaFoldDB" id="K8E1W2"/>
<dbReference type="EMBL" id="HE999757">
    <property type="protein sequence ID" value="CCO09839.1"/>
    <property type="molecule type" value="Genomic_DNA"/>
</dbReference>
<sequence>MSQLLEKKIKIRDGEITISIFPIFLPELRNSTNFLSRRKKENGQREKRKKR</sequence>
<proteinExistence type="predicted"/>
<dbReference type="STRING" id="1234679.BN424_346"/>
<keyword evidence="2" id="KW-1185">Reference proteome</keyword>
<protein>
    <submittedName>
        <fullName evidence="1">Uncharacterized protein</fullName>
    </submittedName>
</protein>
<organism evidence="1 2">
    <name type="scientific">Carnobacterium maltaromaticum LMA28</name>
    <dbReference type="NCBI Taxonomy" id="1234679"/>
    <lineage>
        <taxon>Bacteria</taxon>
        <taxon>Bacillati</taxon>
        <taxon>Bacillota</taxon>
        <taxon>Bacilli</taxon>
        <taxon>Lactobacillales</taxon>
        <taxon>Carnobacteriaceae</taxon>
        <taxon>Carnobacterium</taxon>
    </lineage>
</organism>
<accession>K8E1W2</accession>
<gene>
    <name evidence="1" type="ORF">BN424_346</name>
</gene>
<name>K8E1W2_CARML</name>
<dbReference type="KEGG" id="cml:BN424_346"/>
<dbReference type="HOGENOM" id="CLU_3096942_0_0_9"/>
<dbReference type="Proteomes" id="UP000000212">
    <property type="component" value="Chromosome"/>
</dbReference>
<evidence type="ECO:0000313" key="2">
    <source>
        <dbReference type="Proteomes" id="UP000000212"/>
    </source>
</evidence>